<proteinExistence type="predicted"/>
<gene>
    <name evidence="1" type="ORF">MUN79_27995</name>
</gene>
<protein>
    <submittedName>
        <fullName evidence="1">Uncharacterized protein</fullName>
    </submittedName>
</protein>
<evidence type="ECO:0000313" key="2">
    <source>
        <dbReference type="Proteomes" id="UP000831796"/>
    </source>
</evidence>
<dbReference type="EMBL" id="CP095046">
    <property type="protein sequence ID" value="UOQ72340.1"/>
    <property type="molecule type" value="Genomic_DNA"/>
</dbReference>
<organism evidence="1 2">
    <name type="scientific">Hymenobacter cellulosilyticus</name>
    <dbReference type="NCBI Taxonomy" id="2932248"/>
    <lineage>
        <taxon>Bacteria</taxon>
        <taxon>Pseudomonadati</taxon>
        <taxon>Bacteroidota</taxon>
        <taxon>Cytophagia</taxon>
        <taxon>Cytophagales</taxon>
        <taxon>Hymenobacteraceae</taxon>
        <taxon>Hymenobacter</taxon>
    </lineage>
</organism>
<dbReference type="Proteomes" id="UP000831796">
    <property type="component" value="Chromosome"/>
</dbReference>
<dbReference type="KEGG" id="hcu:MUN79_27995"/>
<reference evidence="1" key="1">
    <citation type="submission" date="2022-04" db="EMBL/GenBank/DDBJ databases">
        <title>Hymenobacter sp. isolated from the air.</title>
        <authorList>
            <person name="Won M."/>
            <person name="Lee C.-M."/>
            <person name="Woen H.-Y."/>
            <person name="Kwon S.-W."/>
        </authorList>
    </citation>
    <scope>NUCLEOTIDE SEQUENCE</scope>
    <source>
        <strain evidence="1">5116S-3</strain>
    </source>
</reference>
<keyword evidence="2" id="KW-1185">Reference proteome</keyword>
<dbReference type="RefSeq" id="WP_244675727.1">
    <property type="nucleotide sequence ID" value="NZ_CP095046.1"/>
</dbReference>
<evidence type="ECO:0000313" key="1">
    <source>
        <dbReference type="EMBL" id="UOQ72340.1"/>
    </source>
</evidence>
<name>A0A8T9Q958_9BACT</name>
<accession>A0A8T9Q958</accession>
<sequence length="180" mass="21108">MRPYRVEYVQLDSWEAELVGLWLAENEQWLLLRNIPGDYVVDGYVLVAKSHIVGRKAPAGRKQTEQVLKLKGIGTDLPESFAFGSVVELLRYAERHFKLFQIQDEEETCFCGQLRDADETSFRINSLSPRAELDLNYDLRFPFDELVTIEFGNDYLDSLQLLWHHKARRKWKIDQRSQSN</sequence>
<dbReference type="AlphaFoldDB" id="A0A8T9Q958"/>